<organism evidence="5 6">
    <name type="scientific">Euplotes crassus</name>
    <dbReference type="NCBI Taxonomy" id="5936"/>
    <lineage>
        <taxon>Eukaryota</taxon>
        <taxon>Sar</taxon>
        <taxon>Alveolata</taxon>
        <taxon>Ciliophora</taxon>
        <taxon>Intramacronucleata</taxon>
        <taxon>Spirotrichea</taxon>
        <taxon>Hypotrichia</taxon>
        <taxon>Euplotida</taxon>
        <taxon>Euplotidae</taxon>
        <taxon>Moneuplotes</taxon>
    </lineage>
</organism>
<feature type="compositionally biased region" description="Low complexity" evidence="3">
    <location>
        <begin position="467"/>
        <end position="478"/>
    </location>
</feature>
<dbReference type="Gene3D" id="1.10.8.270">
    <property type="entry name" value="putative rabgap domain of human tbc1 domain family member 14 like domains"/>
    <property type="match status" value="1"/>
</dbReference>
<dbReference type="InterPro" id="IPR035969">
    <property type="entry name" value="Rab-GAP_TBC_sf"/>
</dbReference>
<dbReference type="AlphaFoldDB" id="A0AAD1U4Z6"/>
<dbReference type="Proteomes" id="UP001295684">
    <property type="component" value="Unassembled WGS sequence"/>
</dbReference>
<feature type="region of interest" description="Disordered" evidence="3">
    <location>
        <begin position="444"/>
        <end position="578"/>
    </location>
</feature>
<proteinExistence type="predicted"/>
<evidence type="ECO:0000256" key="2">
    <source>
        <dbReference type="SAM" id="Coils"/>
    </source>
</evidence>
<sequence>MDDFDECIGAPDNPLGRVLFDKDKFIDYFITSRKSALECMKEESKHGNLAEESGSRLHSWRVLLGLIPSESNPEAWVSKIRQHRARFYKISERYSIEKTKDLDPMSFNPLMASKNNLWSEMIEDKDMKDTIMKDVVRTYQEYKFFQIKEVKDRMVSTLYFWAKTYPMYSYRQGMNEIIAVIYFVLASEKSGSYGKIDQLSDSEIASDNEKLIKFLYNKKHMDADVFVIFEKVMSMGIKELYGTIEDLTSIKGKLDSCAKDNNDRMFKWKYEIEQEEKGRRAKIEQIYDEERKKSAVMRRCNRIYHNYLKRVDTEVYKHLVSIRLDPELQLMRWLRCILSREFNIDMTLSLWDYIFSGIKDEYREDRDFGDMYYAESYFDSTEDPLINLDYLCLAMIENIRDKIYKQEIEDCLEVFFNYPEVKGASRLISVSEEKLKKLKSGTKIQSSSGSLKSKDNNLKDDLEEAKASSTEESTFFSKSDLKEDKIEEEKKETVSEKPAKRDVSTKKSDMFYDPLSNFNSKSKFPSRGIPAAKPKKNEEEEEGFVSKRISDMRTPSDDSSTQNTRSHHHTTYEKDDDNCHDYGSHHHSMSKNITGEKVIGSIMGGWNMINQKRKEYVDPLVKKGLNSVQSQINKRNTNNTEDLQQNRVLKEKLCKVSDFLKKLRDGSSYEVAKRQLINVDVEEEELSDIQAEIETMIQMTSSHSNDD</sequence>
<keyword evidence="2" id="KW-0175">Coiled coil</keyword>
<dbReference type="InterPro" id="IPR000195">
    <property type="entry name" value="Rab-GAP-TBC_dom"/>
</dbReference>
<dbReference type="EMBL" id="CAMPGE010000611">
    <property type="protein sequence ID" value="CAI2359363.1"/>
    <property type="molecule type" value="Genomic_DNA"/>
</dbReference>
<feature type="coiled-coil region" evidence="2">
    <location>
        <begin position="672"/>
        <end position="699"/>
    </location>
</feature>
<dbReference type="Gene3D" id="1.10.472.80">
    <property type="entry name" value="Ypt/Rab-GAP domain of gyp1p, domain 3"/>
    <property type="match status" value="1"/>
</dbReference>
<keyword evidence="1" id="KW-0343">GTPase activation</keyword>
<feature type="compositionally biased region" description="Basic and acidic residues" evidence="3">
    <location>
        <begin position="479"/>
        <end position="510"/>
    </location>
</feature>
<dbReference type="PANTHER" id="PTHR22957">
    <property type="entry name" value="TBC1 DOMAIN FAMILY MEMBER GTPASE-ACTIVATING PROTEIN"/>
    <property type="match status" value="1"/>
</dbReference>
<feature type="compositionally biased region" description="Basic and acidic residues" evidence="3">
    <location>
        <begin position="452"/>
        <end position="466"/>
    </location>
</feature>
<dbReference type="PROSITE" id="PS50086">
    <property type="entry name" value="TBC_RABGAP"/>
    <property type="match status" value="1"/>
</dbReference>
<feature type="compositionally biased region" description="Basic and acidic residues" evidence="3">
    <location>
        <begin position="544"/>
        <end position="556"/>
    </location>
</feature>
<accession>A0AAD1U4Z6</accession>
<evidence type="ECO:0000313" key="5">
    <source>
        <dbReference type="EMBL" id="CAI2359363.1"/>
    </source>
</evidence>
<evidence type="ECO:0000259" key="4">
    <source>
        <dbReference type="PROSITE" id="PS50086"/>
    </source>
</evidence>
<evidence type="ECO:0000256" key="3">
    <source>
        <dbReference type="SAM" id="MobiDB-lite"/>
    </source>
</evidence>
<dbReference type="Pfam" id="PF00566">
    <property type="entry name" value="RabGAP-TBC"/>
    <property type="match status" value="2"/>
</dbReference>
<dbReference type="SMART" id="SM00164">
    <property type="entry name" value="TBC"/>
    <property type="match status" value="1"/>
</dbReference>
<reference evidence="5" key="1">
    <citation type="submission" date="2023-07" db="EMBL/GenBank/DDBJ databases">
        <authorList>
            <consortium name="AG Swart"/>
            <person name="Singh M."/>
            <person name="Singh A."/>
            <person name="Seah K."/>
            <person name="Emmerich C."/>
        </authorList>
    </citation>
    <scope>NUCLEOTIDE SEQUENCE</scope>
    <source>
        <strain evidence="5">DP1</strain>
    </source>
</reference>
<dbReference type="SUPFAM" id="SSF47923">
    <property type="entry name" value="Ypt/Rab-GAP domain of gyp1p"/>
    <property type="match status" value="2"/>
</dbReference>
<dbReference type="GO" id="GO:0005096">
    <property type="term" value="F:GTPase activator activity"/>
    <property type="evidence" value="ECO:0007669"/>
    <property type="project" value="UniProtKB-KW"/>
</dbReference>
<evidence type="ECO:0000256" key="1">
    <source>
        <dbReference type="ARBA" id="ARBA00022468"/>
    </source>
</evidence>
<dbReference type="PANTHER" id="PTHR22957:SF337">
    <property type="entry name" value="TBC1 DOMAIN FAMILY MEMBER 5"/>
    <property type="match status" value="1"/>
</dbReference>
<feature type="domain" description="Rab-GAP TBC" evidence="4">
    <location>
        <begin position="50"/>
        <end position="358"/>
    </location>
</feature>
<keyword evidence="6" id="KW-1185">Reference proteome</keyword>
<gene>
    <name evidence="5" type="ORF">ECRASSUSDP1_LOCUS652</name>
</gene>
<comment type="caution">
    <text evidence="5">The sequence shown here is derived from an EMBL/GenBank/DDBJ whole genome shotgun (WGS) entry which is preliminary data.</text>
</comment>
<protein>
    <recommendedName>
        <fullName evidence="4">Rab-GAP TBC domain-containing protein</fullName>
    </recommendedName>
</protein>
<evidence type="ECO:0000313" key="6">
    <source>
        <dbReference type="Proteomes" id="UP001295684"/>
    </source>
</evidence>
<name>A0AAD1U4Z6_EUPCR</name>